<dbReference type="Proteomes" id="UP000250200">
    <property type="component" value="Unassembled WGS sequence"/>
</dbReference>
<organism evidence="1 2">
    <name type="scientific">Streptococcus agalactiae</name>
    <dbReference type="NCBI Taxonomy" id="1311"/>
    <lineage>
        <taxon>Bacteria</taxon>
        <taxon>Bacillati</taxon>
        <taxon>Bacillota</taxon>
        <taxon>Bacilli</taxon>
        <taxon>Lactobacillales</taxon>
        <taxon>Streptococcaceae</taxon>
        <taxon>Streptococcus</taxon>
    </lineage>
</organism>
<evidence type="ECO:0000313" key="1">
    <source>
        <dbReference type="EMBL" id="SQA18852.1"/>
    </source>
</evidence>
<dbReference type="EMBL" id="UAVB01000001">
    <property type="protein sequence ID" value="SQA18852.1"/>
    <property type="molecule type" value="Genomic_DNA"/>
</dbReference>
<comment type="caution">
    <text evidence="1">The sequence shown here is derived from an EMBL/GenBank/DDBJ whole genome shotgun (WGS) entry which is preliminary data.</text>
</comment>
<protein>
    <submittedName>
        <fullName evidence="1">Lipoprotein involved in the synthesis of group B streptococcal carboyhdrate antigen</fullName>
    </submittedName>
</protein>
<gene>
    <name evidence="1" type="ORF">NCTC8181_01904</name>
</gene>
<proteinExistence type="predicted"/>
<sequence length="97" mass="11111">MAEEGKEGRLYPIDSSISVDGDKIVLNSSGDETEQKELLQNSLYKLHSIDKLDFDLTNADIKELEIYRTCCFKRDYNLSVAQEKKGVIETKRESNFC</sequence>
<accession>A0A7Z7P5M0</accession>
<evidence type="ECO:0000313" key="2">
    <source>
        <dbReference type="Proteomes" id="UP000250200"/>
    </source>
</evidence>
<dbReference type="AlphaFoldDB" id="A0A7Z7P5M0"/>
<keyword evidence="1" id="KW-0449">Lipoprotein</keyword>
<reference evidence="1 2" key="1">
    <citation type="submission" date="2018-06" db="EMBL/GenBank/DDBJ databases">
        <authorList>
            <consortium name="Pathogen Informatics"/>
            <person name="Doyle S."/>
        </authorList>
    </citation>
    <scope>NUCLEOTIDE SEQUENCE [LARGE SCALE GENOMIC DNA]</scope>
    <source>
        <strain evidence="1 2">NCTC8181</strain>
    </source>
</reference>
<name>A0A7Z7P5M0_STRAG</name>